<comment type="similarity">
    <text evidence="1">Belongs to the YggT family.</text>
</comment>
<protein>
    <submittedName>
        <fullName evidence="3">YGGT family protein</fullName>
    </submittedName>
</protein>
<keyword evidence="2" id="KW-0812">Transmembrane</keyword>
<evidence type="ECO:0000313" key="4">
    <source>
        <dbReference type="EMBL" id="ERK05083.1"/>
    </source>
</evidence>
<name>U2LL03_TRESO</name>
<dbReference type="AlphaFoldDB" id="U2LL03"/>
<dbReference type="STRING" id="1125725.HMPREF1325_0313"/>
<gene>
    <name evidence="4" type="ORF">HMPREF0860_2573</name>
    <name evidence="3" type="ORF">HMPREF1325_0313</name>
</gene>
<feature type="transmembrane region" description="Helical" evidence="2">
    <location>
        <begin position="65"/>
        <end position="85"/>
    </location>
</feature>
<accession>U2LL03</accession>
<keyword evidence="6" id="KW-1185">Reference proteome</keyword>
<keyword evidence="2" id="KW-1133">Transmembrane helix</keyword>
<dbReference type="EMBL" id="AUZJ01000022">
    <property type="protein sequence ID" value="ERF60936.1"/>
    <property type="molecule type" value="Genomic_DNA"/>
</dbReference>
<feature type="transmembrane region" description="Helical" evidence="2">
    <location>
        <begin position="12"/>
        <end position="30"/>
    </location>
</feature>
<evidence type="ECO:0000313" key="6">
    <source>
        <dbReference type="Proteomes" id="UP000016646"/>
    </source>
</evidence>
<dbReference type="InterPro" id="IPR003425">
    <property type="entry name" value="CCB3/YggT"/>
</dbReference>
<evidence type="ECO:0000256" key="2">
    <source>
        <dbReference type="SAM" id="Phobius"/>
    </source>
</evidence>
<comment type="caution">
    <text evidence="3">The sequence shown here is derived from an EMBL/GenBank/DDBJ whole genome shotgun (WGS) entry which is preliminary data.</text>
</comment>
<proteinExistence type="inferred from homology"/>
<sequence>MVRYVIATLIRLINIYSFLCFIRIILTWIPGAQYSAPGRILSALCDPFLNIFRGTRWMQIGSLDFSPAISIGLLYAISYILQNILMTGRLYLGAVLAIIIGMAWSIVNSLALFLLVLLIIRFIVILSQKRANYYGSLWSQLDYALEPFVHRISRIFTGNKFVGYKTSLGITIAALIGILAGGHYLFKWLIKIVQQLPF</sequence>
<dbReference type="PANTHER" id="PTHR33219:SF14">
    <property type="entry name" value="PROTEIN COFACTOR ASSEMBLY OF COMPLEX C SUBUNIT B CCB3, CHLOROPLASTIC-RELATED"/>
    <property type="match status" value="1"/>
</dbReference>
<evidence type="ECO:0000313" key="5">
    <source>
        <dbReference type="Proteomes" id="UP000016412"/>
    </source>
</evidence>
<keyword evidence="2" id="KW-0472">Membrane</keyword>
<dbReference type="Pfam" id="PF02325">
    <property type="entry name" value="CCB3_YggT"/>
    <property type="match status" value="1"/>
</dbReference>
<evidence type="ECO:0000313" key="3">
    <source>
        <dbReference type="EMBL" id="ERF60936.1"/>
    </source>
</evidence>
<dbReference type="PANTHER" id="PTHR33219">
    <property type="entry name" value="YLMG HOMOLOG PROTEIN 2, CHLOROPLASTIC"/>
    <property type="match status" value="1"/>
</dbReference>
<dbReference type="PATRIC" id="fig|1125725.3.peg.1078"/>
<dbReference type="Proteomes" id="UP000016646">
    <property type="component" value="Unassembled WGS sequence"/>
</dbReference>
<evidence type="ECO:0000256" key="1">
    <source>
        <dbReference type="ARBA" id="ARBA00010894"/>
    </source>
</evidence>
<dbReference type="eggNOG" id="COG0762">
    <property type="taxonomic scope" value="Bacteria"/>
</dbReference>
<feature type="transmembrane region" description="Helical" evidence="2">
    <location>
        <begin position="161"/>
        <end position="186"/>
    </location>
</feature>
<dbReference type="EMBL" id="AVQI01000003">
    <property type="protein sequence ID" value="ERK05083.1"/>
    <property type="molecule type" value="Genomic_DNA"/>
</dbReference>
<dbReference type="Proteomes" id="UP000016412">
    <property type="component" value="Unassembled WGS sequence"/>
</dbReference>
<feature type="transmembrane region" description="Helical" evidence="2">
    <location>
        <begin position="91"/>
        <end position="120"/>
    </location>
</feature>
<dbReference type="RefSeq" id="WP_021330098.1">
    <property type="nucleotide sequence ID" value="NZ_AUZJ01000022.1"/>
</dbReference>
<dbReference type="GO" id="GO:0016020">
    <property type="term" value="C:membrane"/>
    <property type="evidence" value="ECO:0007669"/>
    <property type="project" value="InterPro"/>
</dbReference>
<reference evidence="5 6" key="1">
    <citation type="submission" date="2013-08" db="EMBL/GenBank/DDBJ databases">
        <authorList>
            <person name="Durkin A.S."/>
            <person name="Haft D.R."/>
            <person name="McCorrison J."/>
            <person name="Torralba M."/>
            <person name="Gillis M."/>
            <person name="Haft D.H."/>
            <person name="Methe B."/>
            <person name="Sutton G."/>
            <person name="Nelson K.E."/>
        </authorList>
    </citation>
    <scope>NUCLEOTIDE SEQUENCE [LARGE SCALE GENOMIC DNA]</scope>
    <source>
        <strain evidence="4 6">ATCC 35536</strain>
        <strain evidence="3 5">VPI DR56BR1116</strain>
    </source>
</reference>
<organism evidence="3 5">
    <name type="scientific">Treponema socranskii subsp. socranskii VPI DR56BR1116 = ATCC 35536</name>
    <dbReference type="NCBI Taxonomy" id="1125725"/>
    <lineage>
        <taxon>Bacteria</taxon>
        <taxon>Pseudomonadati</taxon>
        <taxon>Spirochaetota</taxon>
        <taxon>Spirochaetia</taxon>
        <taxon>Spirochaetales</taxon>
        <taxon>Treponemataceae</taxon>
        <taxon>Treponema</taxon>
    </lineage>
</organism>